<evidence type="ECO:0000256" key="15">
    <source>
        <dbReference type="HAMAP-Rule" id="MF_01458"/>
    </source>
</evidence>
<evidence type="ECO:0000256" key="14">
    <source>
        <dbReference type="ARBA" id="ARBA00061570"/>
    </source>
</evidence>
<feature type="active site" evidence="15">
    <location>
        <position position="518"/>
    </location>
</feature>
<dbReference type="Proteomes" id="UP000006875">
    <property type="component" value="Chromosome"/>
</dbReference>
<proteinExistence type="inferred from homology"/>
<feature type="compositionally biased region" description="Basic and acidic residues" evidence="18">
    <location>
        <begin position="1"/>
        <end position="17"/>
    </location>
</feature>
<dbReference type="Pfam" id="PF17862">
    <property type="entry name" value="AAA_lid_3"/>
    <property type="match status" value="1"/>
</dbReference>
<dbReference type="Gene3D" id="1.10.8.60">
    <property type="match status" value="1"/>
</dbReference>
<feature type="binding site" evidence="15">
    <location>
        <begin position="295"/>
        <end position="302"/>
    </location>
    <ligand>
        <name>ATP</name>
        <dbReference type="ChEBI" id="CHEBI:30616"/>
    </ligand>
</feature>
<dbReference type="GO" id="GO:0016887">
    <property type="term" value="F:ATP hydrolysis activity"/>
    <property type="evidence" value="ECO:0007669"/>
    <property type="project" value="UniProtKB-UniRule"/>
</dbReference>
<dbReference type="GO" id="GO:0030163">
    <property type="term" value="P:protein catabolic process"/>
    <property type="evidence" value="ECO:0007669"/>
    <property type="project" value="UniProtKB-UniRule"/>
</dbReference>
<keyword evidence="11 15" id="KW-1133">Transmembrane helix</keyword>
<evidence type="ECO:0000256" key="7">
    <source>
        <dbReference type="ARBA" id="ARBA00022741"/>
    </source>
</evidence>
<comment type="similarity">
    <text evidence="16">Belongs to the AAA ATPase family.</text>
</comment>
<evidence type="ECO:0000256" key="16">
    <source>
        <dbReference type="RuleBase" id="RU003651"/>
    </source>
</evidence>
<comment type="subunit">
    <text evidence="15">Homohexamer.</text>
</comment>
<dbReference type="EMBL" id="CP002281">
    <property type="protein sequence ID" value="ADO83113.1"/>
    <property type="molecule type" value="Genomic_DNA"/>
</dbReference>
<dbReference type="GO" id="GO:0008270">
    <property type="term" value="F:zinc ion binding"/>
    <property type="evidence" value="ECO:0007669"/>
    <property type="project" value="UniProtKB-UniRule"/>
</dbReference>
<evidence type="ECO:0000313" key="21">
    <source>
        <dbReference type="Proteomes" id="UP000006875"/>
    </source>
</evidence>
<sequence>MSENRNQGDDMEKKNGFEENQDNLDNEKLKNGKEEENKGKQEEKEDDGVYNELEERKKELKAKLKYGMRGRGSRGNDDNQNPEGGNGKNPKPGKFNFKSIVMLLFIVTIFMSIPSLMTDTSQTGSEEVTYTEFLDLSRSGAFQSVEEKEGYVYAVKKDSDEKVNARMISDRLVQDENLVKALEEGTTTIKSVEPEGVPFLVNVFISWFPMLLLIGIWIFMLNKMNKGSGGGPQIFNMGKSKAKENGEQISNITFKDVAGIEEAKVELEEVVHFLKEPETFKRMGAKIPKGVLLLGAPGTGKTLLAKAVAGEAGVPFFSISGSEFVEMFVGVGASRVRDLFNKARKNAPCIIFIDEIDAVGRKRGAGQGGGNDEREQTLNQLLVEMDGFNSEETIIVLAATNRPEILDKALMRPGRFDRQVVVDRPDITGREAILKVHVKGKKLSEDVDLHTIARKTPGFVGADLANMLNEAAILAARSGRETITMEDLEEAAEKVSIGPERKSRVIVEKEKLIVAYHEIGHALVQWVLPYTEPVHKVTTIPRGMAALGYTMTLPTEDRYLKSKNEYLSEIRTLLGGRASEEVVFGDITTGASNDIERATAIAHAMVTKFGMSEKFGPILLDNTNDGDLFMQKHYSETTGKEVDDEVRTLITEAYEDSKKILRDNYEKLEKVTRALLDRETISGIELDILMKGGELEPLKSELPKEEEPQEEIKTQEDATNEHITEDNEENKNSESDNS</sequence>
<evidence type="ECO:0000256" key="8">
    <source>
        <dbReference type="ARBA" id="ARBA00022801"/>
    </source>
</evidence>
<keyword evidence="7 15" id="KW-0547">Nucleotide-binding</keyword>
<comment type="similarity">
    <text evidence="2 15">In the C-terminal section; belongs to the peptidase M41 family.</text>
</comment>
<dbReference type="NCBIfam" id="TIGR01241">
    <property type="entry name" value="FtsH_fam"/>
    <property type="match status" value="1"/>
</dbReference>
<feature type="region of interest" description="Disordered" evidence="18">
    <location>
        <begin position="693"/>
        <end position="738"/>
    </location>
</feature>
<feature type="compositionally biased region" description="Basic and acidic residues" evidence="18">
    <location>
        <begin position="25"/>
        <end position="43"/>
    </location>
</feature>
<keyword evidence="21" id="KW-1185">Reference proteome</keyword>
<feature type="transmembrane region" description="Helical" evidence="15">
    <location>
        <begin position="100"/>
        <end position="117"/>
    </location>
</feature>
<dbReference type="InterPro" id="IPR037219">
    <property type="entry name" value="Peptidase_M41-like"/>
</dbReference>
<evidence type="ECO:0000256" key="6">
    <source>
        <dbReference type="ARBA" id="ARBA00022723"/>
    </source>
</evidence>
<evidence type="ECO:0000256" key="17">
    <source>
        <dbReference type="SAM" id="Coils"/>
    </source>
</evidence>
<organism evidence="20 21">
    <name type="scientific">Ilyobacter polytropus (strain ATCC 51220 / DSM 2926 / LMG 16218 / CuHBu1)</name>
    <dbReference type="NCBI Taxonomy" id="572544"/>
    <lineage>
        <taxon>Bacteria</taxon>
        <taxon>Fusobacteriati</taxon>
        <taxon>Fusobacteriota</taxon>
        <taxon>Fusobacteriia</taxon>
        <taxon>Fusobacteriales</taxon>
        <taxon>Fusobacteriaceae</taxon>
        <taxon>Ilyobacter</taxon>
    </lineage>
</organism>
<dbReference type="GO" id="GO:0005524">
    <property type="term" value="F:ATP binding"/>
    <property type="evidence" value="ECO:0007669"/>
    <property type="project" value="UniProtKB-UniRule"/>
</dbReference>
<keyword evidence="5 15" id="KW-0812">Transmembrane</keyword>
<feature type="domain" description="AAA+ ATPase" evidence="19">
    <location>
        <begin position="287"/>
        <end position="426"/>
    </location>
</feature>
<dbReference type="Pfam" id="PF00004">
    <property type="entry name" value="AAA"/>
    <property type="match status" value="1"/>
</dbReference>
<keyword evidence="17" id="KW-0175">Coiled coil</keyword>
<comment type="function">
    <text evidence="15">Acts as a processive, ATP-dependent zinc metallopeptidase for both cytoplasmic and membrane proteins. Plays a role in the quality control of integral membrane proteins.</text>
</comment>
<dbReference type="SUPFAM" id="SSF140990">
    <property type="entry name" value="FtsH protease domain-like"/>
    <property type="match status" value="1"/>
</dbReference>
<keyword evidence="6 15" id="KW-0479">Metal-binding</keyword>
<dbReference type="SUPFAM" id="SSF52540">
    <property type="entry name" value="P-loop containing nucleoside triphosphate hydrolases"/>
    <property type="match status" value="1"/>
</dbReference>
<evidence type="ECO:0000256" key="3">
    <source>
        <dbReference type="ARBA" id="ARBA00022475"/>
    </source>
</evidence>
<feature type="region of interest" description="Disordered" evidence="18">
    <location>
        <begin position="1"/>
        <end position="93"/>
    </location>
</feature>
<evidence type="ECO:0000256" key="12">
    <source>
        <dbReference type="ARBA" id="ARBA00023049"/>
    </source>
</evidence>
<name>E3H9Y5_ILYPC</name>
<dbReference type="HAMAP" id="MF_01458">
    <property type="entry name" value="FtsH"/>
    <property type="match status" value="1"/>
</dbReference>
<keyword evidence="3 15" id="KW-1003">Cell membrane</keyword>
<keyword evidence="4 15" id="KW-0645">Protease</keyword>
<protein>
    <recommendedName>
        <fullName evidence="15">ATP-dependent zinc metalloprotease FtsH</fullName>
        <ecNumber evidence="15">3.4.24.-</ecNumber>
    </recommendedName>
</protein>
<dbReference type="InterPro" id="IPR041569">
    <property type="entry name" value="AAA_lid_3"/>
</dbReference>
<dbReference type="EC" id="3.4.24.-" evidence="15"/>
<feature type="binding site" evidence="15">
    <location>
        <position position="521"/>
    </location>
    <ligand>
        <name>Zn(2+)</name>
        <dbReference type="ChEBI" id="CHEBI:29105"/>
        <note>catalytic</note>
    </ligand>
</feature>
<keyword evidence="12 15" id="KW-0482">Metalloprotease</keyword>
<dbReference type="SMART" id="SM00382">
    <property type="entry name" value="AAA"/>
    <property type="match status" value="1"/>
</dbReference>
<comment type="similarity">
    <text evidence="14 15">In the central section; belongs to the AAA ATPase family.</text>
</comment>
<dbReference type="GO" id="GO:0004222">
    <property type="term" value="F:metalloendopeptidase activity"/>
    <property type="evidence" value="ECO:0007669"/>
    <property type="project" value="InterPro"/>
</dbReference>
<dbReference type="GO" id="GO:0006508">
    <property type="term" value="P:proteolysis"/>
    <property type="evidence" value="ECO:0007669"/>
    <property type="project" value="UniProtKB-KW"/>
</dbReference>
<dbReference type="InterPro" id="IPR027417">
    <property type="entry name" value="P-loop_NTPase"/>
</dbReference>
<dbReference type="GO" id="GO:0004176">
    <property type="term" value="F:ATP-dependent peptidase activity"/>
    <property type="evidence" value="ECO:0007669"/>
    <property type="project" value="InterPro"/>
</dbReference>
<dbReference type="InterPro" id="IPR003959">
    <property type="entry name" value="ATPase_AAA_core"/>
</dbReference>
<evidence type="ECO:0000256" key="18">
    <source>
        <dbReference type="SAM" id="MobiDB-lite"/>
    </source>
</evidence>
<gene>
    <name evidence="15" type="primary">ftsH</name>
    <name evidence="20" type="ordered locus">Ilyop_1333</name>
</gene>
<evidence type="ECO:0000256" key="10">
    <source>
        <dbReference type="ARBA" id="ARBA00022840"/>
    </source>
</evidence>
<feature type="binding site" evidence="15">
    <location>
        <position position="594"/>
    </location>
    <ligand>
        <name>Zn(2+)</name>
        <dbReference type="ChEBI" id="CHEBI:29105"/>
        <note>catalytic</note>
    </ligand>
</feature>
<dbReference type="InterPro" id="IPR003593">
    <property type="entry name" value="AAA+_ATPase"/>
</dbReference>
<dbReference type="Gene3D" id="1.20.58.760">
    <property type="entry name" value="Peptidase M41"/>
    <property type="match status" value="1"/>
</dbReference>
<dbReference type="Pfam" id="PF01434">
    <property type="entry name" value="Peptidase_M41"/>
    <property type="match status" value="1"/>
</dbReference>
<accession>E3H9Y5</accession>
<dbReference type="MEROPS" id="M41.021"/>
<dbReference type="InterPro" id="IPR005936">
    <property type="entry name" value="FtsH"/>
</dbReference>
<feature type="coiled-coil region" evidence="17">
    <location>
        <begin position="651"/>
        <end position="678"/>
    </location>
</feature>
<dbReference type="FunFam" id="1.20.58.760:FF:000001">
    <property type="entry name" value="ATP-dependent zinc metalloprotease FtsH"/>
    <property type="match status" value="1"/>
</dbReference>
<dbReference type="InterPro" id="IPR003960">
    <property type="entry name" value="ATPase_AAA_CS"/>
</dbReference>
<evidence type="ECO:0000256" key="11">
    <source>
        <dbReference type="ARBA" id="ARBA00022989"/>
    </source>
</evidence>
<comment type="cofactor">
    <cofactor evidence="15">
        <name>Zn(2+)</name>
        <dbReference type="ChEBI" id="CHEBI:29105"/>
    </cofactor>
    <text evidence="15">Binds 1 zinc ion per subunit.</text>
</comment>
<dbReference type="STRING" id="572544.Ilyop_1333"/>
<dbReference type="PANTHER" id="PTHR23076:SF97">
    <property type="entry name" value="ATP-DEPENDENT ZINC METALLOPROTEASE YME1L1"/>
    <property type="match status" value="1"/>
</dbReference>
<dbReference type="CDD" id="cd19501">
    <property type="entry name" value="RecA-like_FtsH"/>
    <property type="match status" value="1"/>
</dbReference>
<dbReference type="HOGENOM" id="CLU_000688_16_0_0"/>
<keyword evidence="13 15" id="KW-0472">Membrane</keyword>
<feature type="binding site" evidence="15">
    <location>
        <position position="517"/>
    </location>
    <ligand>
        <name>Zn(2+)</name>
        <dbReference type="ChEBI" id="CHEBI:29105"/>
        <note>catalytic</note>
    </ligand>
</feature>
<dbReference type="eggNOG" id="COG0465">
    <property type="taxonomic scope" value="Bacteria"/>
</dbReference>
<evidence type="ECO:0000256" key="13">
    <source>
        <dbReference type="ARBA" id="ARBA00023136"/>
    </source>
</evidence>
<feature type="compositionally biased region" description="Basic residues" evidence="18">
    <location>
        <begin position="63"/>
        <end position="72"/>
    </location>
</feature>
<keyword evidence="8 15" id="KW-0378">Hydrolase</keyword>
<keyword evidence="10 15" id="KW-0067">ATP-binding</keyword>
<dbReference type="PROSITE" id="PS00674">
    <property type="entry name" value="AAA"/>
    <property type="match status" value="1"/>
</dbReference>
<reference evidence="20 21" key="1">
    <citation type="journal article" date="2010" name="Stand. Genomic Sci.">
        <title>Complete genome sequence of Ilyobacter polytropus type strain (CuHbu1).</title>
        <authorList>
            <person name="Sikorski J."/>
            <person name="Chertkov O."/>
            <person name="Lapidus A."/>
            <person name="Nolan M."/>
            <person name="Lucas S."/>
            <person name="Del Rio T.G."/>
            <person name="Tice H."/>
            <person name="Cheng J.F."/>
            <person name="Tapia R."/>
            <person name="Han C."/>
            <person name="Goodwin L."/>
            <person name="Pitluck S."/>
            <person name="Liolios K."/>
            <person name="Ivanova N."/>
            <person name="Mavromatis K."/>
            <person name="Mikhailova N."/>
            <person name="Pati A."/>
            <person name="Chen A."/>
            <person name="Palaniappan K."/>
            <person name="Land M."/>
            <person name="Hauser L."/>
            <person name="Chang Y.J."/>
            <person name="Jeffries C.D."/>
            <person name="Brambilla E."/>
            <person name="Yasawong M."/>
            <person name="Rohde M."/>
            <person name="Pukall R."/>
            <person name="Spring S."/>
            <person name="Goker M."/>
            <person name="Woyke T."/>
            <person name="Bristow J."/>
            <person name="Eisen J.A."/>
            <person name="Markowitz V."/>
            <person name="Hugenholtz P."/>
            <person name="Kyrpides N.C."/>
            <person name="Klenk H.P."/>
        </authorList>
    </citation>
    <scope>NUCLEOTIDE SEQUENCE [LARGE SCALE GENOMIC DNA]</scope>
    <source>
        <strain evidence="21">ATCC 51220 / DSM 2926 / LMG 16218 / CuHBu1</strain>
    </source>
</reference>
<dbReference type="PANTHER" id="PTHR23076">
    <property type="entry name" value="METALLOPROTEASE M41 FTSH"/>
    <property type="match status" value="1"/>
</dbReference>
<dbReference type="InterPro" id="IPR000642">
    <property type="entry name" value="Peptidase_M41"/>
</dbReference>
<feature type="transmembrane region" description="Helical" evidence="15">
    <location>
        <begin position="199"/>
        <end position="219"/>
    </location>
</feature>
<dbReference type="FunFam" id="1.10.8.60:FF:000001">
    <property type="entry name" value="ATP-dependent zinc metalloprotease FtsH"/>
    <property type="match status" value="1"/>
</dbReference>
<dbReference type="RefSeq" id="WP_013387780.1">
    <property type="nucleotide sequence ID" value="NC_014632.1"/>
</dbReference>
<dbReference type="FunFam" id="3.40.50.300:FF:000001">
    <property type="entry name" value="ATP-dependent zinc metalloprotease FtsH"/>
    <property type="match status" value="1"/>
</dbReference>
<feature type="compositionally biased region" description="Basic and acidic residues" evidence="18">
    <location>
        <begin position="53"/>
        <end position="62"/>
    </location>
</feature>
<dbReference type="Gene3D" id="3.40.50.300">
    <property type="entry name" value="P-loop containing nucleotide triphosphate hydrolases"/>
    <property type="match status" value="1"/>
</dbReference>
<evidence type="ECO:0000256" key="9">
    <source>
        <dbReference type="ARBA" id="ARBA00022833"/>
    </source>
</evidence>
<dbReference type="GO" id="GO:0005886">
    <property type="term" value="C:plasma membrane"/>
    <property type="evidence" value="ECO:0007669"/>
    <property type="project" value="UniProtKB-SubCell"/>
</dbReference>
<dbReference type="Pfam" id="PF06480">
    <property type="entry name" value="FtsH_ext"/>
    <property type="match status" value="1"/>
</dbReference>
<evidence type="ECO:0000259" key="19">
    <source>
        <dbReference type="SMART" id="SM00382"/>
    </source>
</evidence>
<dbReference type="InterPro" id="IPR011546">
    <property type="entry name" value="Pept_M41_FtsH_extracell"/>
</dbReference>
<keyword evidence="15" id="KW-0997">Cell inner membrane</keyword>
<evidence type="ECO:0000256" key="2">
    <source>
        <dbReference type="ARBA" id="ARBA00010044"/>
    </source>
</evidence>
<dbReference type="AlphaFoldDB" id="E3H9Y5"/>
<dbReference type="KEGG" id="ipo:Ilyop_1333"/>
<evidence type="ECO:0000256" key="4">
    <source>
        <dbReference type="ARBA" id="ARBA00022670"/>
    </source>
</evidence>
<evidence type="ECO:0000313" key="20">
    <source>
        <dbReference type="EMBL" id="ADO83113.1"/>
    </source>
</evidence>
<keyword evidence="9 15" id="KW-0862">Zinc</keyword>
<evidence type="ECO:0000256" key="1">
    <source>
        <dbReference type="ARBA" id="ARBA00004370"/>
    </source>
</evidence>
<evidence type="ECO:0000256" key="5">
    <source>
        <dbReference type="ARBA" id="ARBA00022692"/>
    </source>
</evidence>
<comment type="subcellular location">
    <subcellularLocation>
        <location evidence="15">Cell inner membrane</location>
        <topology evidence="15">Multi-pass membrane protein</topology>
        <orientation evidence="15">Cytoplasmic side</orientation>
    </subcellularLocation>
    <subcellularLocation>
        <location evidence="1">Membrane</location>
    </subcellularLocation>
</comment>